<evidence type="ECO:0000256" key="7">
    <source>
        <dbReference type="SAM" id="Phobius"/>
    </source>
</evidence>
<dbReference type="InterPro" id="IPR036259">
    <property type="entry name" value="MFS_trans_sf"/>
</dbReference>
<feature type="transmembrane region" description="Helical" evidence="7">
    <location>
        <begin position="345"/>
        <end position="369"/>
    </location>
</feature>
<dbReference type="Proteomes" id="UP000266118">
    <property type="component" value="Chromosome"/>
</dbReference>
<evidence type="ECO:0000313" key="9">
    <source>
        <dbReference type="EMBL" id="AYD47866.1"/>
    </source>
</evidence>
<dbReference type="InterPro" id="IPR010290">
    <property type="entry name" value="TM_effector"/>
</dbReference>
<reference evidence="9 10" key="1">
    <citation type="submission" date="2018-09" db="EMBL/GenBank/DDBJ databases">
        <title>Arachidicoccus sp. nov., a bacterium isolated from soil.</title>
        <authorList>
            <person name="Weon H.-Y."/>
            <person name="Kwon S.-W."/>
            <person name="Lee S.A."/>
        </authorList>
    </citation>
    <scope>NUCLEOTIDE SEQUENCE [LARGE SCALE GENOMIC DNA]</scope>
    <source>
        <strain evidence="9 10">KIS59-12</strain>
    </source>
</reference>
<evidence type="ECO:0000259" key="8">
    <source>
        <dbReference type="PROSITE" id="PS50850"/>
    </source>
</evidence>
<dbReference type="EMBL" id="CP032489">
    <property type="protein sequence ID" value="AYD47866.1"/>
    <property type="molecule type" value="Genomic_DNA"/>
</dbReference>
<keyword evidence="5 7" id="KW-1133">Transmembrane helix</keyword>
<feature type="transmembrane region" description="Helical" evidence="7">
    <location>
        <begin position="44"/>
        <end position="65"/>
    </location>
</feature>
<protein>
    <submittedName>
        <fullName evidence="9">MFS transporter</fullName>
    </submittedName>
</protein>
<feature type="transmembrane region" description="Helical" evidence="7">
    <location>
        <begin position="257"/>
        <end position="277"/>
    </location>
</feature>
<feature type="transmembrane region" description="Helical" evidence="7">
    <location>
        <begin position="12"/>
        <end position="38"/>
    </location>
</feature>
<dbReference type="Pfam" id="PF05977">
    <property type="entry name" value="MFS_3"/>
    <property type="match status" value="1"/>
</dbReference>
<dbReference type="KEGG" id="ark:D6B99_09850"/>
<evidence type="ECO:0000313" key="10">
    <source>
        <dbReference type="Proteomes" id="UP000266118"/>
    </source>
</evidence>
<accession>A0A386HQL2</accession>
<comment type="subcellular location">
    <subcellularLocation>
        <location evidence="1">Cell membrane</location>
        <topology evidence="1">Multi-pass membrane protein</topology>
    </subcellularLocation>
</comment>
<dbReference type="Gene3D" id="1.20.1250.20">
    <property type="entry name" value="MFS general substrate transporter like domains"/>
    <property type="match status" value="1"/>
</dbReference>
<feature type="transmembrane region" description="Helical" evidence="7">
    <location>
        <begin position="224"/>
        <end position="245"/>
    </location>
</feature>
<dbReference type="GO" id="GO:0005886">
    <property type="term" value="C:plasma membrane"/>
    <property type="evidence" value="ECO:0007669"/>
    <property type="project" value="UniProtKB-SubCell"/>
</dbReference>
<dbReference type="InterPro" id="IPR020846">
    <property type="entry name" value="MFS_dom"/>
</dbReference>
<keyword evidence="3" id="KW-1003">Cell membrane</keyword>
<keyword evidence="10" id="KW-1185">Reference proteome</keyword>
<dbReference type="PANTHER" id="PTHR23513:SF11">
    <property type="entry name" value="STAPHYLOFERRIN A TRANSPORTER"/>
    <property type="match status" value="1"/>
</dbReference>
<keyword evidence="6 7" id="KW-0472">Membrane</keyword>
<feature type="transmembrane region" description="Helical" evidence="7">
    <location>
        <begin position="77"/>
        <end position="97"/>
    </location>
</feature>
<evidence type="ECO:0000256" key="6">
    <source>
        <dbReference type="ARBA" id="ARBA00023136"/>
    </source>
</evidence>
<evidence type="ECO:0000256" key="1">
    <source>
        <dbReference type="ARBA" id="ARBA00004651"/>
    </source>
</evidence>
<dbReference type="AlphaFoldDB" id="A0A386HQL2"/>
<dbReference type="GO" id="GO:0022857">
    <property type="term" value="F:transmembrane transporter activity"/>
    <property type="evidence" value="ECO:0007669"/>
    <property type="project" value="InterPro"/>
</dbReference>
<keyword evidence="2" id="KW-0813">Transport</keyword>
<feature type="transmembrane region" description="Helical" evidence="7">
    <location>
        <begin position="103"/>
        <end position="121"/>
    </location>
</feature>
<feature type="domain" description="Major facilitator superfamily (MFS) profile" evidence="8">
    <location>
        <begin position="218"/>
        <end position="406"/>
    </location>
</feature>
<dbReference type="OrthoDB" id="9775268at2"/>
<proteinExistence type="predicted"/>
<name>A0A386HQL2_9BACT</name>
<dbReference type="PANTHER" id="PTHR23513">
    <property type="entry name" value="INTEGRAL MEMBRANE EFFLUX PROTEIN-RELATED"/>
    <property type="match status" value="1"/>
</dbReference>
<gene>
    <name evidence="9" type="ORF">D6B99_09850</name>
</gene>
<feature type="transmembrane region" description="Helical" evidence="7">
    <location>
        <begin position="310"/>
        <end position="333"/>
    </location>
</feature>
<dbReference type="SUPFAM" id="SSF103473">
    <property type="entry name" value="MFS general substrate transporter"/>
    <property type="match status" value="1"/>
</dbReference>
<feature type="transmembrane region" description="Helical" evidence="7">
    <location>
        <begin position="375"/>
        <end position="394"/>
    </location>
</feature>
<sequence length="406" mass="44851">MQMFRSLSSKNFRYFISGQAVSLIGTWMQKVAVSWIIYQLTHSAFILGLTMFANLIPSLLLSPYAGSYTDRHNKHKILLITQVLLMLQAGVFTLFVFFKMDNVAIIILLSLIQGIITAFDTTARQSLLVEMIEHKEDLSNAIALNSSMANLTRILGPAVGGVLLSTLGNTACFFINFISYFFVIFSLVMMKLNLPKIEKNGESIWAALKEGYDYIKGLPDFSSLILLMAGYSLFVIPFSTLLPIFAKDIFKGDAATFSWFESAAGIGALLGTAYIAGLKPNKNMLRVVLFSSMIFSLGVLLLSSSLNLHVALFFTMVTGLGMMSQTSATNTYLQTHVSDKMRGRVISYFIMSYQGVIPIGSLLIGFLASFFGAKITVIVEGVIGLSCSLIFLYYKKRVRKTVSYSV</sequence>
<evidence type="ECO:0000256" key="3">
    <source>
        <dbReference type="ARBA" id="ARBA00022475"/>
    </source>
</evidence>
<keyword evidence="4 7" id="KW-0812">Transmembrane</keyword>
<evidence type="ECO:0000256" key="4">
    <source>
        <dbReference type="ARBA" id="ARBA00022692"/>
    </source>
</evidence>
<dbReference type="CDD" id="cd06173">
    <property type="entry name" value="MFS_MefA_like"/>
    <property type="match status" value="1"/>
</dbReference>
<organism evidence="9 10">
    <name type="scientific">Arachidicoccus soli</name>
    <dbReference type="NCBI Taxonomy" id="2341117"/>
    <lineage>
        <taxon>Bacteria</taxon>
        <taxon>Pseudomonadati</taxon>
        <taxon>Bacteroidota</taxon>
        <taxon>Chitinophagia</taxon>
        <taxon>Chitinophagales</taxon>
        <taxon>Chitinophagaceae</taxon>
        <taxon>Arachidicoccus</taxon>
    </lineage>
</organism>
<evidence type="ECO:0000256" key="2">
    <source>
        <dbReference type="ARBA" id="ARBA00022448"/>
    </source>
</evidence>
<feature type="transmembrane region" description="Helical" evidence="7">
    <location>
        <begin position="173"/>
        <end position="190"/>
    </location>
</feature>
<evidence type="ECO:0000256" key="5">
    <source>
        <dbReference type="ARBA" id="ARBA00022989"/>
    </source>
</evidence>
<feature type="transmembrane region" description="Helical" evidence="7">
    <location>
        <begin position="284"/>
        <end position="304"/>
    </location>
</feature>
<dbReference type="PROSITE" id="PS50850">
    <property type="entry name" value="MFS"/>
    <property type="match status" value="1"/>
</dbReference>